<evidence type="ECO:0000256" key="1">
    <source>
        <dbReference type="SAM" id="MobiDB-lite"/>
    </source>
</evidence>
<evidence type="ECO:0000313" key="2">
    <source>
        <dbReference type="EMBL" id="EPE02339.1"/>
    </source>
</evidence>
<organism evidence="2 3">
    <name type="scientific">Ophiostoma piceae (strain UAMH 11346)</name>
    <name type="common">Sap stain fungus</name>
    <dbReference type="NCBI Taxonomy" id="1262450"/>
    <lineage>
        <taxon>Eukaryota</taxon>
        <taxon>Fungi</taxon>
        <taxon>Dikarya</taxon>
        <taxon>Ascomycota</taxon>
        <taxon>Pezizomycotina</taxon>
        <taxon>Sordariomycetes</taxon>
        <taxon>Sordariomycetidae</taxon>
        <taxon>Ophiostomatales</taxon>
        <taxon>Ophiostomataceae</taxon>
        <taxon>Ophiostoma</taxon>
    </lineage>
</organism>
<dbReference type="VEuPathDB" id="FungiDB:F503_06539"/>
<dbReference type="Proteomes" id="UP000016923">
    <property type="component" value="Unassembled WGS sequence"/>
</dbReference>
<dbReference type="EMBL" id="KE148181">
    <property type="protein sequence ID" value="EPE02339.1"/>
    <property type="molecule type" value="Genomic_DNA"/>
</dbReference>
<protein>
    <submittedName>
        <fullName evidence="2">Uncharacterized protein</fullName>
    </submittedName>
</protein>
<sequence>MSDDKDTAKQVAGNDATRRTAKEAAGGDENALLPISQHPRTQHEYTWVTACKKGYERHVPKFRPICFDADGLFQTAEDVHHLLDLDAVPDTIEAYTVPYSAEEQPVLIKYCFVPLSNYLALCEAANFIYDPITILIDGRERTIRTPTALKDRRKLRKGKLPVPSYLR</sequence>
<gene>
    <name evidence="2" type="ORF">F503_06539</name>
</gene>
<keyword evidence="3" id="KW-1185">Reference proteome</keyword>
<evidence type="ECO:0000313" key="3">
    <source>
        <dbReference type="Proteomes" id="UP000016923"/>
    </source>
</evidence>
<proteinExistence type="predicted"/>
<dbReference type="AlphaFoldDB" id="S3BM95"/>
<dbReference type="HOGENOM" id="CLU_1595051_0_0_1"/>
<name>S3BM95_OPHP1</name>
<reference evidence="2 3" key="1">
    <citation type="journal article" date="2013" name="BMC Genomics">
        <title>The genome and transcriptome of the pine saprophyte Ophiostoma piceae, and a comparison with the bark beetle-associated pine pathogen Grosmannia clavigera.</title>
        <authorList>
            <person name="Haridas S."/>
            <person name="Wang Y."/>
            <person name="Lim L."/>
            <person name="Massoumi Alamouti S."/>
            <person name="Jackman S."/>
            <person name="Docking R."/>
            <person name="Robertson G."/>
            <person name="Birol I."/>
            <person name="Bohlmann J."/>
            <person name="Breuil C."/>
        </authorList>
    </citation>
    <scope>NUCLEOTIDE SEQUENCE [LARGE SCALE GENOMIC DNA]</scope>
    <source>
        <strain evidence="2 3">UAMH 11346</strain>
    </source>
</reference>
<accession>S3BM95</accession>
<feature type="region of interest" description="Disordered" evidence="1">
    <location>
        <begin position="1"/>
        <end position="35"/>
    </location>
</feature>